<dbReference type="InterPro" id="IPR000215">
    <property type="entry name" value="Serpin_fam"/>
</dbReference>
<comment type="similarity">
    <text evidence="1">Belongs to the serpin family.</text>
</comment>
<dbReference type="GO" id="GO:0004867">
    <property type="term" value="F:serine-type endopeptidase inhibitor activity"/>
    <property type="evidence" value="ECO:0007669"/>
    <property type="project" value="InterPro"/>
</dbReference>
<dbReference type="Pfam" id="PF00079">
    <property type="entry name" value="Serpin"/>
    <property type="match status" value="1"/>
</dbReference>
<keyword evidence="6" id="KW-1185">Reference proteome</keyword>
<dbReference type="eggNOG" id="COG4826">
    <property type="taxonomic scope" value="Bacteria"/>
</dbReference>
<dbReference type="Gene3D" id="3.30.497.10">
    <property type="entry name" value="Antithrombin, subunit I, domain 2"/>
    <property type="match status" value="1"/>
</dbReference>
<evidence type="ECO:0000256" key="1">
    <source>
        <dbReference type="RuleBase" id="RU000411"/>
    </source>
</evidence>
<sequence>MILLRLALIFACLLASCAVAVAAPRKAALSAREVSVPLNIRLREANLRFGFRLLSELTEEAQPREGNILISPLSVEIALGLLLPGASDPVRREIASTIEWRDQELDQASEALALLSEQFRTDEPRIQLTLANVLWAQGSAADLSQRFSGLALPRPGANVLIANLQNSTTAIDLNRQLSLGTSGQIDRVLDRERPQTRSRVLVNAATFRAPWRQAFNPVETSEVPFTLSDGKQKTVQRMGMTGSFRYFEGRDFQAVNLPFGRNSEWSMIVFLPAAGTTLTAFEDDLSDERWQLWMQQFALRDGAVYLPQLRLRYGSGLSRALKALGMVNAFSAGTSFPGLGTALDEVSHQTAFEAREDGLEPPLPTGDTKQRPLSIVNPAQSPSARSERRRRAPFVFNVDRPFFFAIYNNYSGFVLFLGSVVDPTETTNSG</sequence>
<proteinExistence type="inferred from homology"/>
<dbReference type="GO" id="GO:0005615">
    <property type="term" value="C:extracellular space"/>
    <property type="evidence" value="ECO:0007669"/>
    <property type="project" value="InterPro"/>
</dbReference>
<accession>U5QKH3</accession>
<dbReference type="SMART" id="SM00093">
    <property type="entry name" value="SERPIN"/>
    <property type="match status" value="1"/>
</dbReference>
<dbReference type="SUPFAM" id="SSF56574">
    <property type="entry name" value="Serpins"/>
    <property type="match status" value="1"/>
</dbReference>
<evidence type="ECO:0000256" key="2">
    <source>
        <dbReference type="SAM" id="MobiDB-lite"/>
    </source>
</evidence>
<feature type="chain" id="PRO_5004663832" evidence="3">
    <location>
        <begin position="23"/>
        <end position="430"/>
    </location>
</feature>
<evidence type="ECO:0000313" key="5">
    <source>
        <dbReference type="EMBL" id="AGY59353.1"/>
    </source>
</evidence>
<feature type="domain" description="Serpin" evidence="4">
    <location>
        <begin position="51"/>
        <end position="423"/>
    </location>
</feature>
<name>U5QKH3_GLOK1</name>
<gene>
    <name evidence="5" type="ORF">GKIL_3107</name>
</gene>
<evidence type="ECO:0000259" key="4">
    <source>
        <dbReference type="SMART" id="SM00093"/>
    </source>
</evidence>
<dbReference type="HOGENOM" id="CLU_023330_0_3_3"/>
<dbReference type="EMBL" id="CP003587">
    <property type="protein sequence ID" value="AGY59353.1"/>
    <property type="molecule type" value="Genomic_DNA"/>
</dbReference>
<dbReference type="InterPro" id="IPR042178">
    <property type="entry name" value="Serpin_sf_1"/>
</dbReference>
<protein>
    <submittedName>
        <fullName evidence="5">Proteinase inhibitor I4 serpin</fullName>
    </submittedName>
</protein>
<dbReference type="OrthoDB" id="9764871at2"/>
<dbReference type="InterPro" id="IPR023795">
    <property type="entry name" value="Serpin_CS"/>
</dbReference>
<keyword evidence="3" id="KW-0732">Signal</keyword>
<feature type="region of interest" description="Disordered" evidence="2">
    <location>
        <begin position="355"/>
        <end position="388"/>
    </location>
</feature>
<organism evidence="5 6">
    <name type="scientific">Gloeobacter kilaueensis (strain ATCC BAA-2537 / CCAP 1431/1 / ULC 316 / JS1)</name>
    <dbReference type="NCBI Taxonomy" id="1183438"/>
    <lineage>
        <taxon>Bacteria</taxon>
        <taxon>Bacillati</taxon>
        <taxon>Cyanobacteriota</taxon>
        <taxon>Cyanophyceae</taxon>
        <taxon>Gloeobacterales</taxon>
        <taxon>Gloeobacteraceae</taxon>
        <taxon>Gloeobacter</taxon>
    </lineage>
</organism>
<evidence type="ECO:0000256" key="3">
    <source>
        <dbReference type="SAM" id="SignalP"/>
    </source>
</evidence>
<feature type="signal peptide" evidence="3">
    <location>
        <begin position="1"/>
        <end position="22"/>
    </location>
</feature>
<dbReference type="PROSITE" id="PS51257">
    <property type="entry name" value="PROKAR_LIPOPROTEIN"/>
    <property type="match status" value="1"/>
</dbReference>
<dbReference type="InterPro" id="IPR042185">
    <property type="entry name" value="Serpin_sf_2"/>
</dbReference>
<dbReference type="STRING" id="1183438.GKIL_3107"/>
<reference evidence="5 6" key="1">
    <citation type="journal article" date="2013" name="PLoS ONE">
        <title>Cultivation and Complete Genome Sequencing of Gloeobacter kilaueensis sp. nov., from a Lava Cave in Kilauea Caldera, Hawai'i.</title>
        <authorList>
            <person name="Saw J.H."/>
            <person name="Schatz M."/>
            <person name="Brown M.V."/>
            <person name="Kunkel D.D."/>
            <person name="Foster J.S."/>
            <person name="Shick H."/>
            <person name="Christensen S."/>
            <person name="Hou S."/>
            <person name="Wan X."/>
            <person name="Donachie S.P."/>
        </authorList>
    </citation>
    <scope>NUCLEOTIDE SEQUENCE [LARGE SCALE GENOMIC DNA]</scope>
    <source>
        <strain evidence="6">JS</strain>
    </source>
</reference>
<evidence type="ECO:0000313" key="6">
    <source>
        <dbReference type="Proteomes" id="UP000017396"/>
    </source>
</evidence>
<dbReference type="InterPro" id="IPR036186">
    <property type="entry name" value="Serpin_sf"/>
</dbReference>
<dbReference type="PROSITE" id="PS00284">
    <property type="entry name" value="SERPIN"/>
    <property type="match status" value="1"/>
</dbReference>
<dbReference type="Gene3D" id="2.30.39.10">
    <property type="entry name" value="Alpha-1-antitrypsin, domain 1"/>
    <property type="match status" value="1"/>
</dbReference>
<dbReference type="InterPro" id="IPR023796">
    <property type="entry name" value="Serpin_dom"/>
</dbReference>
<dbReference type="PANTHER" id="PTHR11461:SF211">
    <property type="entry name" value="GH10112P-RELATED"/>
    <property type="match status" value="1"/>
</dbReference>
<dbReference type="PANTHER" id="PTHR11461">
    <property type="entry name" value="SERINE PROTEASE INHIBITOR, SERPIN"/>
    <property type="match status" value="1"/>
</dbReference>
<dbReference type="AlphaFoldDB" id="U5QKH3"/>
<dbReference type="Proteomes" id="UP000017396">
    <property type="component" value="Chromosome"/>
</dbReference>
<dbReference type="KEGG" id="glj:GKIL_3107"/>